<dbReference type="Proteomes" id="UP000612746">
    <property type="component" value="Unassembled WGS sequence"/>
</dbReference>
<feature type="domain" description="Gryzun putative trafficking through Golgi" evidence="2">
    <location>
        <begin position="1142"/>
        <end position="1257"/>
    </location>
</feature>
<proteinExistence type="predicted"/>
<sequence length="1281" mass="145865">MYIPGSVVAFGTEARHVTNRLSIVPRLFEHSIASRNTFGLEDKKRMNTYPKDYVQHHIPVMAVVGLKESIPDPDVPKDGTSHSDAAEDRVPNRRRSSSTSNQLRLRATIAHNLRAVLNSKDTTTLWEAARHSQAPAGSHTNGIPNFRVTFVDNDFTLPPKKPTTYQHPSMHPHSALSPLSNQSPLHPDGIMTTQWYEKHLNVYPSVVVGFYDLWDWSMEAGNPQRPKREVGPLAGQALADPVERERDAAMAHGINEKRKYFHERGVKYAAVIILNPRHIDDPAIEDRLGALRKLSGLDSKNSLFVLPVSTQTDANEFINKSLYESAQVYYSNHVKRVRKKLARLPSPSVAIRQVTPQTADGPQPLSVPGWLVRYEYKLGVFQEFRQDIQGSLKSYDAAYNMLLNMLQPSTGDGSLKPKSKRWKEACILADCMNIKICRFFLFQDNAPMALAQLNKHLHAFQLFSNEWHMGERSFEYWSWLSKQYRVFAEQIDIATRHGFKLPVPLPVQTSAGSPPMSSSPFLGSGGYANQAEGGSNPGELLQHAGFYFHLAAMCSAERRRRYMEMEKWKESETKTDDLTYRSAMAALPEEEQVDHSALTIELLTKGYEQFKKHRNTRMTLYLAAEIAGTYYEAGKFEMALKFFERIGKTYRKENWHTVLTSILRWSLRCAKELGMTTSVVGYLVELLCDDLPMSQEKRSELQNDLQSTLTHGPLTDDDNQEPLIVRMDDINSFLSCHVQFEKPSGFVNQPMHFQISLNTNKSSPPQPIAFRSLRINFNNERWNQVYLHDEDDNDDKDYSFYDCTNSEYDSTEKRWSTNAGLQFRHGQNKVFEGTVTLDHSENLKMETVMLELNSSGRQVFLCFDIANRTQDTRSAGRRKWHNTDSPKPTFLKGRGEISATDISQQPSKLTITNKHYAPALVDEHYPFFITLTNEESTPVDAVIRVEIKATETQDLGDKLKLAPTDDDASATSILDIDVGQIEGNGSKEQTLYIIGRTTPLTRLLNISVRYKPSSSNQEPYFEKHETVKIHYNKAFEVKFHSHEQHTEYKDAAVFPPGLEEKERLLVIAAVRCTSPWNLQVVSMEMEQDQQPSHGYIQVQALPKARGEDVKEWKKDQVFNSNHLFELTTRDRTAPKAAADFGALVITWRRVSNVHEEMPLCQTSIPFPPFSFSSTEIRVHRDHPSELYIGEPFVLSYTITNPTSQFAELQAQIEVSDAFVFSGYKQTKFRVLPYSSQTFKYHCHPILAGHVRLPRLKVDISNNGEVPATADAIVYVKPRRQQ</sequence>
<evidence type="ECO:0000313" key="5">
    <source>
        <dbReference type="Proteomes" id="UP000612746"/>
    </source>
</evidence>
<gene>
    <name evidence="4" type="ORF">INT44_002777</name>
</gene>
<evidence type="ECO:0000313" key="4">
    <source>
        <dbReference type="EMBL" id="KAG2186553.1"/>
    </source>
</evidence>
<name>A0A8H7Q7A2_9FUNG</name>
<dbReference type="OrthoDB" id="6278596at2759"/>
<organism evidence="4 5">
    <name type="scientific">Umbelopsis vinacea</name>
    <dbReference type="NCBI Taxonomy" id="44442"/>
    <lineage>
        <taxon>Eukaryota</taxon>
        <taxon>Fungi</taxon>
        <taxon>Fungi incertae sedis</taxon>
        <taxon>Mucoromycota</taxon>
        <taxon>Mucoromycotina</taxon>
        <taxon>Umbelopsidomycetes</taxon>
        <taxon>Umbelopsidales</taxon>
        <taxon>Umbelopsidaceae</taxon>
        <taxon>Umbelopsis</taxon>
    </lineage>
</organism>
<feature type="region of interest" description="Disordered" evidence="1">
    <location>
        <begin position="874"/>
        <end position="897"/>
    </location>
</feature>
<dbReference type="EMBL" id="JAEPRA010000004">
    <property type="protein sequence ID" value="KAG2186553.1"/>
    <property type="molecule type" value="Genomic_DNA"/>
</dbReference>
<keyword evidence="5" id="KW-1185">Reference proteome</keyword>
<comment type="caution">
    <text evidence="4">The sequence shown here is derived from an EMBL/GenBank/DDBJ whole genome shotgun (WGS) entry which is preliminary data.</text>
</comment>
<reference evidence="4" key="1">
    <citation type="submission" date="2020-12" db="EMBL/GenBank/DDBJ databases">
        <title>Metabolic potential, ecology and presence of endohyphal bacteria is reflected in genomic diversity of Mucoromycotina.</title>
        <authorList>
            <person name="Muszewska A."/>
            <person name="Okrasinska A."/>
            <person name="Steczkiewicz K."/>
            <person name="Drgas O."/>
            <person name="Orlowska M."/>
            <person name="Perlinska-Lenart U."/>
            <person name="Aleksandrzak-Piekarczyk T."/>
            <person name="Szatraj K."/>
            <person name="Zielenkiewicz U."/>
            <person name="Pilsyk S."/>
            <person name="Malc E."/>
            <person name="Mieczkowski P."/>
            <person name="Kruszewska J.S."/>
            <person name="Biernat P."/>
            <person name="Pawlowska J."/>
        </authorList>
    </citation>
    <scope>NUCLEOTIDE SEQUENCE</scope>
    <source>
        <strain evidence="4">WA0000051536</strain>
    </source>
</reference>
<feature type="compositionally biased region" description="Basic and acidic residues" evidence="1">
    <location>
        <begin position="74"/>
        <end position="91"/>
    </location>
</feature>
<evidence type="ECO:0000256" key="1">
    <source>
        <dbReference type="SAM" id="MobiDB-lite"/>
    </source>
</evidence>
<dbReference type="PANTHER" id="PTHR14374">
    <property type="entry name" value="FOIE GRAS"/>
    <property type="match status" value="1"/>
</dbReference>
<protein>
    <recommendedName>
        <fullName evidence="6">Trafficking protein particle complex subunit 11</fullName>
    </recommendedName>
</protein>
<feature type="domain" description="Trafficking protein particle complex subunit 11" evidence="3">
    <location>
        <begin position="421"/>
        <end position="687"/>
    </location>
</feature>
<dbReference type="Pfam" id="PF11817">
    <property type="entry name" value="Foie-gras_1"/>
    <property type="match status" value="1"/>
</dbReference>
<dbReference type="InterPro" id="IPR021773">
    <property type="entry name" value="TPC11"/>
</dbReference>
<evidence type="ECO:0008006" key="6">
    <source>
        <dbReference type="Google" id="ProtNLM"/>
    </source>
</evidence>
<evidence type="ECO:0000259" key="2">
    <source>
        <dbReference type="Pfam" id="PF07919"/>
    </source>
</evidence>
<accession>A0A8H7Q7A2</accession>
<dbReference type="InterPro" id="IPR012880">
    <property type="entry name" value="Gryzun"/>
</dbReference>
<evidence type="ECO:0000259" key="3">
    <source>
        <dbReference type="Pfam" id="PF11817"/>
    </source>
</evidence>
<dbReference type="Pfam" id="PF07919">
    <property type="entry name" value="Gryzun"/>
    <property type="match status" value="2"/>
</dbReference>
<feature type="domain" description="Gryzun putative trafficking through Golgi" evidence="2">
    <location>
        <begin position="725"/>
        <end position="1039"/>
    </location>
</feature>
<feature type="region of interest" description="Disordered" evidence="1">
    <location>
        <begin position="69"/>
        <end position="101"/>
    </location>
</feature>
<dbReference type="PANTHER" id="PTHR14374:SF0">
    <property type="entry name" value="TRAFFICKING PROTEIN PARTICLE COMPLEX SUBUNIT 11"/>
    <property type="match status" value="1"/>
</dbReference>